<dbReference type="SUPFAM" id="SSF56112">
    <property type="entry name" value="Protein kinase-like (PK-like)"/>
    <property type="match status" value="1"/>
</dbReference>
<dbReference type="SMART" id="SM00028">
    <property type="entry name" value="TPR"/>
    <property type="match status" value="6"/>
</dbReference>
<comment type="caution">
    <text evidence="7">The sequence shown here is derived from an EMBL/GenBank/DDBJ whole genome shotgun (WGS) entry which is preliminary data.</text>
</comment>
<dbReference type="InterPro" id="IPR011009">
    <property type="entry name" value="Kinase-like_dom_sf"/>
</dbReference>
<dbReference type="PANTHER" id="PTHR43289">
    <property type="entry name" value="MITOGEN-ACTIVATED PROTEIN KINASE KINASE KINASE 20-RELATED"/>
    <property type="match status" value="1"/>
</dbReference>
<dbReference type="EMBL" id="JARRAG010000006">
    <property type="protein sequence ID" value="MDG3008428.1"/>
    <property type="molecule type" value="Genomic_DNA"/>
</dbReference>
<dbReference type="InterPro" id="IPR008271">
    <property type="entry name" value="Ser/Thr_kinase_AS"/>
</dbReference>
<keyword evidence="2" id="KW-0547">Nucleotide-binding</keyword>
<keyword evidence="4" id="KW-0067">ATP-binding</keyword>
<protein>
    <submittedName>
        <fullName evidence="7">Protein kinase</fullName>
    </submittedName>
</protein>
<evidence type="ECO:0000313" key="7">
    <source>
        <dbReference type="EMBL" id="MDG3008428.1"/>
    </source>
</evidence>
<dbReference type="CDD" id="cd14014">
    <property type="entry name" value="STKc_PknB_like"/>
    <property type="match status" value="1"/>
</dbReference>
<proteinExistence type="predicted"/>
<dbReference type="Proteomes" id="UP001216907">
    <property type="component" value="Unassembled WGS sequence"/>
</dbReference>
<accession>A0ABT6FM18</accession>
<dbReference type="Gene3D" id="1.25.40.10">
    <property type="entry name" value="Tetratricopeptide repeat domain"/>
    <property type="match status" value="3"/>
</dbReference>
<keyword evidence="1" id="KW-0808">Transferase</keyword>
<keyword evidence="3 7" id="KW-0418">Kinase</keyword>
<dbReference type="Gene3D" id="3.30.200.20">
    <property type="entry name" value="Phosphorylase Kinase, domain 1"/>
    <property type="match status" value="1"/>
</dbReference>
<evidence type="ECO:0000259" key="6">
    <source>
        <dbReference type="PROSITE" id="PS50011"/>
    </source>
</evidence>
<evidence type="ECO:0000256" key="5">
    <source>
        <dbReference type="SAM" id="MobiDB-lite"/>
    </source>
</evidence>
<dbReference type="SMART" id="SM00220">
    <property type="entry name" value="S_TKc"/>
    <property type="match status" value="1"/>
</dbReference>
<name>A0ABT6FM18_9BACT</name>
<dbReference type="InterPro" id="IPR011990">
    <property type="entry name" value="TPR-like_helical_dom_sf"/>
</dbReference>
<feature type="domain" description="Protein kinase" evidence="6">
    <location>
        <begin position="135"/>
        <end position="428"/>
    </location>
</feature>
<dbReference type="Pfam" id="PF00069">
    <property type="entry name" value="Pkinase"/>
    <property type="match status" value="1"/>
</dbReference>
<dbReference type="PANTHER" id="PTHR43289:SF6">
    <property type="entry name" value="SERINE_THREONINE-PROTEIN KINASE NEKL-3"/>
    <property type="match status" value="1"/>
</dbReference>
<evidence type="ECO:0000256" key="3">
    <source>
        <dbReference type="ARBA" id="ARBA00022777"/>
    </source>
</evidence>
<dbReference type="InterPro" id="IPR000719">
    <property type="entry name" value="Prot_kinase_dom"/>
</dbReference>
<dbReference type="PROSITE" id="PS50011">
    <property type="entry name" value="PROTEIN_KINASE_DOM"/>
    <property type="match status" value="1"/>
</dbReference>
<reference evidence="7 8" key="1">
    <citation type="submission" date="2023-03" db="EMBL/GenBank/DDBJ databases">
        <title>Paludisphaera mucosa sp. nov. a novel planctomycete from northern fen.</title>
        <authorList>
            <person name="Ivanova A."/>
        </authorList>
    </citation>
    <scope>NUCLEOTIDE SEQUENCE [LARGE SCALE GENOMIC DNA]</scope>
    <source>
        <strain evidence="7 8">Pla2</strain>
    </source>
</reference>
<dbReference type="RefSeq" id="WP_277864746.1">
    <property type="nucleotide sequence ID" value="NZ_JARRAG010000006.1"/>
</dbReference>
<feature type="region of interest" description="Disordered" evidence="5">
    <location>
        <begin position="301"/>
        <end position="333"/>
    </location>
</feature>
<evidence type="ECO:0000256" key="1">
    <source>
        <dbReference type="ARBA" id="ARBA00022679"/>
    </source>
</evidence>
<dbReference type="GO" id="GO:0016301">
    <property type="term" value="F:kinase activity"/>
    <property type="evidence" value="ECO:0007669"/>
    <property type="project" value="UniProtKB-KW"/>
</dbReference>
<dbReference type="InterPro" id="IPR019734">
    <property type="entry name" value="TPR_rpt"/>
</dbReference>
<organism evidence="7 8">
    <name type="scientific">Paludisphaera mucosa</name>
    <dbReference type="NCBI Taxonomy" id="3030827"/>
    <lineage>
        <taxon>Bacteria</taxon>
        <taxon>Pseudomonadati</taxon>
        <taxon>Planctomycetota</taxon>
        <taxon>Planctomycetia</taxon>
        <taxon>Isosphaerales</taxon>
        <taxon>Isosphaeraceae</taxon>
        <taxon>Paludisphaera</taxon>
    </lineage>
</organism>
<dbReference type="PROSITE" id="PS00108">
    <property type="entry name" value="PROTEIN_KINASE_ST"/>
    <property type="match status" value="1"/>
</dbReference>
<evidence type="ECO:0000313" key="8">
    <source>
        <dbReference type="Proteomes" id="UP001216907"/>
    </source>
</evidence>
<dbReference type="SUPFAM" id="SSF48452">
    <property type="entry name" value="TPR-like"/>
    <property type="match status" value="2"/>
</dbReference>
<evidence type="ECO:0000256" key="4">
    <source>
        <dbReference type="ARBA" id="ARBA00022840"/>
    </source>
</evidence>
<gene>
    <name evidence="7" type="ORF">PZE19_32080</name>
</gene>
<keyword evidence="8" id="KW-1185">Reference proteome</keyword>
<sequence>MAANAADRDLLFGLLALQNGLIDQVQLVAGFQAWTRDRGRTLAEHLASRGDLDADDRSVLEALVDRHLKKHGGGAQASLATVAPGGSTRESLAALGDAEVGAILARIRPAPDPAGDADRTSTCEFGVADGEGRRFRVLRPYARGGLGAVFVALDAELNREVALKQILERHADDPSSRQRFLLEAEITGGLEHPGIVPVYGLGTYEDGRPYYAMRFVRGDSLKEAIGRFHADAALAGDPGLRSLELRKLLRRFLDVCDAIEYAHSRGVLHRDIKPGNVIVGRHGETLVVDWGLAKTLGRVEPGVGSDERPLNPSSASGSAETLPGSALGTPAYMSPEQAAGDLERLGPRSDVYSLGATLYCLLTGRPPFDGEVVDVLRAVGRGDFPPPRKVDATVDAALDAVCSKAMALDPSGRYVSPRALAEDLERWIADEPVTAYRDPLATRVTRWGRRHRSLAASLGMSLASAVISLSIAVVAINRERSKAEANFRRARSAVDEYFTTVSENRLLNVPGLQPLRKRLLESARRYYLEFLAERGSDPSVRSDAASASFRAGWIDQAMGDLEGAMSAHRAATELYEQLARDGPDDVELRRSLARCHGAQGLALAGLGRIEQAIAEHRKALEIRRAVARRSPDDPSSRIDVARSHRNIGQLFRDVGKPSEAIAEWDDAAAIARPLLDLPLPHAAGPVDLTGRTSLSWIVREDLGSILLDRATALREAGRQDEARTSWDQARVLFEDLARDEPDDLGLRSRLADCYAEGHSLAYDQGRFEEAHRHILRCLELREAMAVANPSVPSYRRALSENLLSLAYVLALLKRRPEALAVYRRAADMAEGLLEEEPDAAYTKNLLAQGLKSQADLLVVAGRGAEALPLIRRSAAILEQVVREHPGQVFHASSLGGALRTLGRVEAALGDGAAALRTFERAAQVDGELADRYPGVRYNLACDIALMSAVAEPGREGLAADAVAQLRRAFVAGYANLENVKVDADLESLRGRVDFRGLELDMAFPRDPFAPEK</sequence>
<dbReference type="Gene3D" id="1.10.510.10">
    <property type="entry name" value="Transferase(Phosphotransferase) domain 1"/>
    <property type="match status" value="1"/>
</dbReference>
<evidence type="ECO:0000256" key="2">
    <source>
        <dbReference type="ARBA" id="ARBA00022741"/>
    </source>
</evidence>